<evidence type="ECO:0000313" key="2">
    <source>
        <dbReference type="Proteomes" id="UP001419268"/>
    </source>
</evidence>
<evidence type="ECO:0000313" key="1">
    <source>
        <dbReference type="EMBL" id="KAK9083481.1"/>
    </source>
</evidence>
<dbReference type="Proteomes" id="UP001419268">
    <property type="component" value="Unassembled WGS sequence"/>
</dbReference>
<dbReference type="EMBL" id="JBBNAG010000013">
    <property type="protein sequence ID" value="KAK9083481.1"/>
    <property type="molecule type" value="Genomic_DNA"/>
</dbReference>
<dbReference type="AlphaFoldDB" id="A0AAP0DYW2"/>
<gene>
    <name evidence="1" type="ORF">Scep_029952</name>
</gene>
<keyword evidence="2" id="KW-1185">Reference proteome</keyword>
<accession>A0AAP0DYW2</accession>
<protein>
    <submittedName>
        <fullName evidence="1">Uncharacterized protein</fullName>
    </submittedName>
</protein>
<name>A0AAP0DYW2_9MAGN</name>
<comment type="caution">
    <text evidence="1">The sequence shown here is derived from an EMBL/GenBank/DDBJ whole genome shotgun (WGS) entry which is preliminary data.</text>
</comment>
<sequence length="94" mass="10946">MSLAQYDAQFSYLLRFAGESRMTKKKKMRKYMYGLQEELVTTISATKPNTLWEVRDRARAYVTTHNFQCESQRYHGVMESGQSSGTKGKKMYPS</sequence>
<proteinExistence type="predicted"/>
<organism evidence="1 2">
    <name type="scientific">Stephania cephalantha</name>
    <dbReference type="NCBI Taxonomy" id="152367"/>
    <lineage>
        <taxon>Eukaryota</taxon>
        <taxon>Viridiplantae</taxon>
        <taxon>Streptophyta</taxon>
        <taxon>Embryophyta</taxon>
        <taxon>Tracheophyta</taxon>
        <taxon>Spermatophyta</taxon>
        <taxon>Magnoliopsida</taxon>
        <taxon>Ranunculales</taxon>
        <taxon>Menispermaceae</taxon>
        <taxon>Menispermoideae</taxon>
        <taxon>Cissampelideae</taxon>
        <taxon>Stephania</taxon>
    </lineage>
</organism>
<reference evidence="1 2" key="1">
    <citation type="submission" date="2024-01" db="EMBL/GenBank/DDBJ databases">
        <title>Genome assemblies of Stephania.</title>
        <authorList>
            <person name="Yang L."/>
        </authorList>
    </citation>
    <scope>NUCLEOTIDE SEQUENCE [LARGE SCALE GENOMIC DNA]</scope>
    <source>
        <strain evidence="1">JXDWG</strain>
        <tissue evidence="1">Leaf</tissue>
    </source>
</reference>